<evidence type="ECO:0000313" key="1">
    <source>
        <dbReference type="EMBL" id="KAJ2766422.1"/>
    </source>
</evidence>
<dbReference type="EMBL" id="JANBUJ010001701">
    <property type="protein sequence ID" value="KAJ2766422.1"/>
    <property type="molecule type" value="Genomic_DNA"/>
</dbReference>
<reference evidence="1" key="1">
    <citation type="submission" date="2022-07" db="EMBL/GenBank/DDBJ databases">
        <title>Phylogenomic reconstructions and comparative analyses of Kickxellomycotina fungi.</title>
        <authorList>
            <person name="Reynolds N.K."/>
            <person name="Stajich J.E."/>
            <person name="Barry K."/>
            <person name="Grigoriev I.V."/>
            <person name="Crous P."/>
            <person name="Smith M.E."/>
        </authorList>
    </citation>
    <scope>NUCLEOTIDE SEQUENCE</scope>
    <source>
        <strain evidence="1">CBS 109366</strain>
    </source>
</reference>
<name>A0ACC1JST3_9FUNG</name>
<sequence length="787" mass="84142">MAEAQLRLQNTEVFVGLAGSHHAAQPGDTSKYFTRAGDGNGGAERVHVDGCTGDAGRLFAASGLQSYVRHAVEGGTAAVFVSGAGLARGADYDRRGLMAALCREIGRSMAAFDPDLSMTYAFVGVTDSRVVDFHRDRTVGSERLAGGLAGLQHEVDDWEALEAKILRGATLPSVLSLRFESLRGGAPTNGQLCVVDMGVVSWAAGDPLDGVDGEAGGMLQQSVHALGRLVRLLSGGGVLAGATVPSCALLDLVGEFLYGQSKTAFVVYLGTDEGAAGEVAATAALAQAVRRLRSREARQPVDRRVVFFYEKARYYQGEKYRLQDELADAQEEKEQAERDLDDVQRDFGEEREALAREVAHWQAKSGDLERTLEAVQAASAGAEAEARLEATRLVTEKLQLRDELRRAEVEMTAAEDAKTRLLDLHDGLQGAYDSLDAVYSELVAAYRALKGRYTELADAHSAVADSAAAHERRAERHAAQAAQLKDAVAAHDRAAAEQAASHAQQIDDLQSALRDQTQRAREAAARAAQLETTNAALAASQSEEAATRQAAVAELSVQLEAHERQAARDASAAAAELQKAQQAVRRLEAENAALARSAEQLAAAGDAQHDLSEQRLQWDHERDQLQRQIARLQTAAANSQRREAELREESEHQWAAWEDEKTKSHERYIRLKARFRDAVEFAAGVQARLDGGAPATPESPEGAVAAATRTVDALALAPEPAPDAGPARTVDAPAPARKPRARRAPATKAGRAEPAAATADDNDSDDSEISFNPAAMAPKAPARAKRP</sequence>
<organism evidence="1 2">
    <name type="scientific">Coemansia nantahalensis</name>
    <dbReference type="NCBI Taxonomy" id="2789366"/>
    <lineage>
        <taxon>Eukaryota</taxon>
        <taxon>Fungi</taxon>
        <taxon>Fungi incertae sedis</taxon>
        <taxon>Zoopagomycota</taxon>
        <taxon>Kickxellomycotina</taxon>
        <taxon>Kickxellomycetes</taxon>
        <taxon>Kickxellales</taxon>
        <taxon>Kickxellaceae</taxon>
        <taxon>Coemansia</taxon>
    </lineage>
</organism>
<evidence type="ECO:0000313" key="2">
    <source>
        <dbReference type="Proteomes" id="UP001140234"/>
    </source>
</evidence>
<proteinExistence type="predicted"/>
<gene>
    <name evidence="1" type="ORF">IWQ57_004368</name>
</gene>
<keyword evidence="2" id="KW-1185">Reference proteome</keyword>
<feature type="non-terminal residue" evidence="1">
    <location>
        <position position="787"/>
    </location>
</feature>
<protein>
    <submittedName>
        <fullName evidence="1">Uncharacterized protein</fullName>
    </submittedName>
</protein>
<dbReference type="Proteomes" id="UP001140234">
    <property type="component" value="Unassembled WGS sequence"/>
</dbReference>
<accession>A0ACC1JST3</accession>
<comment type="caution">
    <text evidence="1">The sequence shown here is derived from an EMBL/GenBank/DDBJ whole genome shotgun (WGS) entry which is preliminary data.</text>
</comment>